<comment type="caution">
    <text evidence="1">The sequence shown here is derived from an EMBL/GenBank/DDBJ whole genome shotgun (WGS) entry which is preliminary data.</text>
</comment>
<keyword evidence="2" id="KW-1185">Reference proteome</keyword>
<evidence type="ECO:0000313" key="1">
    <source>
        <dbReference type="EMBL" id="MFD0919662.1"/>
    </source>
</evidence>
<sequence length="119" mass="13700">MSEKQNLLDEPVFESPRMIREFCENARKVLRPVYLHLALTADELEAVLRDHPTVGPSRMGMDARVRARLVAGHMRRAAEGLGVASIELPRTFTSYRKHFLEPLQADRGRSRRQFDVNDQ</sequence>
<dbReference type="EMBL" id="JBHTIW010000003">
    <property type="protein sequence ID" value="MFD0919662.1"/>
    <property type="molecule type" value="Genomic_DNA"/>
</dbReference>
<organism evidence="1 2">
    <name type="scientific">Saccharopolyspora rosea</name>
    <dbReference type="NCBI Taxonomy" id="524884"/>
    <lineage>
        <taxon>Bacteria</taxon>
        <taxon>Bacillati</taxon>
        <taxon>Actinomycetota</taxon>
        <taxon>Actinomycetes</taxon>
        <taxon>Pseudonocardiales</taxon>
        <taxon>Pseudonocardiaceae</taxon>
        <taxon>Saccharopolyspora</taxon>
    </lineage>
</organism>
<name>A0ABW3FTN3_9PSEU</name>
<dbReference type="RefSeq" id="WP_345599994.1">
    <property type="nucleotide sequence ID" value="NZ_BAABLT010000001.1"/>
</dbReference>
<protein>
    <submittedName>
        <fullName evidence="1">Uncharacterized protein</fullName>
    </submittedName>
</protein>
<reference evidence="2" key="1">
    <citation type="journal article" date="2019" name="Int. J. Syst. Evol. Microbiol.">
        <title>The Global Catalogue of Microorganisms (GCM) 10K type strain sequencing project: providing services to taxonomists for standard genome sequencing and annotation.</title>
        <authorList>
            <consortium name="The Broad Institute Genomics Platform"/>
            <consortium name="The Broad Institute Genome Sequencing Center for Infectious Disease"/>
            <person name="Wu L."/>
            <person name="Ma J."/>
        </authorList>
    </citation>
    <scope>NUCLEOTIDE SEQUENCE [LARGE SCALE GENOMIC DNA]</scope>
    <source>
        <strain evidence="2">CCUG 56401</strain>
    </source>
</reference>
<evidence type="ECO:0000313" key="2">
    <source>
        <dbReference type="Proteomes" id="UP001597018"/>
    </source>
</evidence>
<dbReference type="Proteomes" id="UP001597018">
    <property type="component" value="Unassembled WGS sequence"/>
</dbReference>
<accession>A0ABW3FTN3</accession>
<gene>
    <name evidence="1" type="ORF">ACFQ16_07895</name>
</gene>
<proteinExistence type="predicted"/>